<evidence type="ECO:0000313" key="3">
    <source>
        <dbReference type="Proteomes" id="UP000762676"/>
    </source>
</evidence>
<reference evidence="2 3" key="1">
    <citation type="journal article" date="2021" name="Elife">
        <title>Chloroplast acquisition without the gene transfer in kleptoplastic sea slugs, Plakobranchus ocellatus.</title>
        <authorList>
            <person name="Maeda T."/>
            <person name="Takahashi S."/>
            <person name="Yoshida T."/>
            <person name="Shimamura S."/>
            <person name="Takaki Y."/>
            <person name="Nagai Y."/>
            <person name="Toyoda A."/>
            <person name="Suzuki Y."/>
            <person name="Arimoto A."/>
            <person name="Ishii H."/>
            <person name="Satoh N."/>
            <person name="Nishiyama T."/>
            <person name="Hasebe M."/>
            <person name="Maruyama T."/>
            <person name="Minagawa J."/>
            <person name="Obokata J."/>
            <person name="Shigenobu S."/>
        </authorList>
    </citation>
    <scope>NUCLEOTIDE SEQUENCE [LARGE SCALE GENOMIC DNA]</scope>
</reference>
<evidence type="ECO:0000256" key="1">
    <source>
        <dbReference type="SAM" id="MobiDB-lite"/>
    </source>
</evidence>
<proteinExistence type="predicted"/>
<feature type="region of interest" description="Disordered" evidence="1">
    <location>
        <begin position="32"/>
        <end position="53"/>
    </location>
</feature>
<evidence type="ECO:0000313" key="2">
    <source>
        <dbReference type="EMBL" id="GFS22374.1"/>
    </source>
</evidence>
<name>A0AAV4JJV4_9GAST</name>
<organism evidence="2 3">
    <name type="scientific">Elysia marginata</name>
    <dbReference type="NCBI Taxonomy" id="1093978"/>
    <lineage>
        <taxon>Eukaryota</taxon>
        <taxon>Metazoa</taxon>
        <taxon>Spiralia</taxon>
        <taxon>Lophotrochozoa</taxon>
        <taxon>Mollusca</taxon>
        <taxon>Gastropoda</taxon>
        <taxon>Heterobranchia</taxon>
        <taxon>Euthyneura</taxon>
        <taxon>Panpulmonata</taxon>
        <taxon>Sacoglossa</taxon>
        <taxon>Placobranchoidea</taxon>
        <taxon>Plakobranchidae</taxon>
        <taxon>Elysia</taxon>
    </lineage>
</organism>
<comment type="caution">
    <text evidence="2">The sequence shown here is derived from an EMBL/GenBank/DDBJ whole genome shotgun (WGS) entry which is preliminary data.</text>
</comment>
<gene>
    <name evidence="2" type="ORF">ElyMa_006949300</name>
</gene>
<accession>A0AAV4JJV4</accession>
<sequence length="101" mass="11265">MIIKEKSYMIRKRVSETPPFNLIVSWLDSRPGPQPGNVPCSGEGGQERHGRPKDCGPLCTGTMFVYKPSFTMLVHFRHFDLALGPSKSTDWNGNVVSVTSR</sequence>
<protein>
    <submittedName>
        <fullName evidence="2">Uncharacterized protein</fullName>
    </submittedName>
</protein>
<keyword evidence="3" id="KW-1185">Reference proteome</keyword>
<dbReference type="Proteomes" id="UP000762676">
    <property type="component" value="Unassembled WGS sequence"/>
</dbReference>
<dbReference type="AlphaFoldDB" id="A0AAV4JJV4"/>
<dbReference type="EMBL" id="BMAT01013897">
    <property type="protein sequence ID" value="GFS22374.1"/>
    <property type="molecule type" value="Genomic_DNA"/>
</dbReference>